<organism evidence="2">
    <name type="scientific">marine sediment metagenome</name>
    <dbReference type="NCBI Taxonomy" id="412755"/>
    <lineage>
        <taxon>unclassified sequences</taxon>
        <taxon>metagenomes</taxon>
        <taxon>ecological metagenomes</taxon>
    </lineage>
</organism>
<evidence type="ECO:0000313" key="2">
    <source>
        <dbReference type="EMBL" id="KKL18275.1"/>
    </source>
</evidence>
<dbReference type="SMART" id="SM00748">
    <property type="entry name" value="HEPN"/>
    <property type="match status" value="1"/>
</dbReference>
<dbReference type="Gene3D" id="1.20.120.330">
    <property type="entry name" value="Nucleotidyltransferases domain 2"/>
    <property type="match status" value="1"/>
</dbReference>
<evidence type="ECO:0000259" key="1">
    <source>
        <dbReference type="PROSITE" id="PS50910"/>
    </source>
</evidence>
<dbReference type="InterPro" id="IPR007842">
    <property type="entry name" value="HEPN_dom"/>
</dbReference>
<comment type="caution">
    <text evidence="2">The sequence shown here is derived from an EMBL/GenBank/DDBJ whole genome shotgun (WGS) entry which is preliminary data.</text>
</comment>
<name>A0A0F9B9H2_9ZZZZ</name>
<dbReference type="EMBL" id="LAZR01038933">
    <property type="protein sequence ID" value="KKL18275.1"/>
    <property type="molecule type" value="Genomic_DNA"/>
</dbReference>
<accession>A0A0F9B9H2</accession>
<protein>
    <recommendedName>
        <fullName evidence="1">HEPN domain-containing protein</fullName>
    </recommendedName>
</protein>
<dbReference type="AlphaFoldDB" id="A0A0F9B9H2"/>
<proteinExistence type="predicted"/>
<dbReference type="PROSITE" id="PS50910">
    <property type="entry name" value="HEPN"/>
    <property type="match status" value="1"/>
</dbReference>
<gene>
    <name evidence="2" type="ORF">LCGC14_2477140</name>
</gene>
<dbReference type="SUPFAM" id="SSF81593">
    <property type="entry name" value="Nucleotidyltransferase substrate binding subunit/domain"/>
    <property type="match status" value="1"/>
</dbReference>
<reference evidence="2" key="1">
    <citation type="journal article" date="2015" name="Nature">
        <title>Complex archaea that bridge the gap between prokaryotes and eukaryotes.</title>
        <authorList>
            <person name="Spang A."/>
            <person name="Saw J.H."/>
            <person name="Jorgensen S.L."/>
            <person name="Zaremba-Niedzwiedzka K."/>
            <person name="Martijn J."/>
            <person name="Lind A.E."/>
            <person name="van Eijk R."/>
            <person name="Schleper C."/>
            <person name="Guy L."/>
            <person name="Ettema T.J."/>
        </authorList>
    </citation>
    <scope>NUCLEOTIDE SEQUENCE</scope>
</reference>
<sequence length="140" mass="16515">MKKHRKESKRWFDQSLEDLISAKILHYNKRYYLVCFLSHQIVEKALKSVIYLNKEDLVLGHSIKKLSNWAGEFDNRFKKLGLEVSILDTYYIPTRYPNGLPDGIPAEIFNKNIAQNALNLVKKSIKVVRNYLILNFFRII</sequence>
<feature type="domain" description="HEPN" evidence="1">
    <location>
        <begin position="12"/>
        <end position="124"/>
    </location>
</feature>
<dbReference type="Pfam" id="PF05168">
    <property type="entry name" value="HEPN"/>
    <property type="match status" value="1"/>
</dbReference>